<accession>K4KFE2</accession>
<gene>
    <name evidence="3" type="ordered locus">M5M_02870</name>
</gene>
<organism evidence="3 4">
    <name type="scientific">Simiduia agarivorans (strain DSM 21679 / JCM 13881 / BCRC 17597 / SA1)</name>
    <dbReference type="NCBI Taxonomy" id="1117647"/>
    <lineage>
        <taxon>Bacteria</taxon>
        <taxon>Pseudomonadati</taxon>
        <taxon>Pseudomonadota</taxon>
        <taxon>Gammaproteobacteria</taxon>
        <taxon>Cellvibrionales</taxon>
        <taxon>Cellvibrionaceae</taxon>
        <taxon>Simiduia</taxon>
    </lineage>
</organism>
<evidence type="ECO:0000256" key="1">
    <source>
        <dbReference type="SAM" id="MobiDB-lite"/>
    </source>
</evidence>
<dbReference type="AlphaFoldDB" id="K4KFE2"/>
<keyword evidence="2" id="KW-0732">Signal</keyword>
<dbReference type="RefSeq" id="WP_015045962.1">
    <property type="nucleotide sequence ID" value="NC_018868.3"/>
</dbReference>
<evidence type="ECO:0000256" key="2">
    <source>
        <dbReference type="SAM" id="SignalP"/>
    </source>
</evidence>
<feature type="compositionally biased region" description="Basic and acidic residues" evidence="1">
    <location>
        <begin position="89"/>
        <end position="99"/>
    </location>
</feature>
<feature type="compositionally biased region" description="Basic and acidic residues" evidence="1">
    <location>
        <begin position="66"/>
        <end position="77"/>
    </location>
</feature>
<dbReference type="Proteomes" id="UP000000466">
    <property type="component" value="Chromosome"/>
</dbReference>
<reference evidence="3 4" key="1">
    <citation type="journal article" date="2013" name="Genome Announc.">
        <title>Complete genome sequence of Simiduia agarivorans SA1(T), a marine bacterium able to degrade a variety of polysaccharides.</title>
        <authorList>
            <person name="Lin S.Y."/>
            <person name="Shieh W.Y."/>
            <person name="Chen J.S."/>
            <person name="Tang S.L."/>
        </authorList>
    </citation>
    <scope>NUCLEOTIDE SEQUENCE [LARGE SCALE GENOMIC DNA]</scope>
    <source>
        <strain evidence="4">DSM 21679 / JCM 13881 / BCRC 17597 / SA1</strain>
    </source>
</reference>
<evidence type="ECO:0000313" key="3">
    <source>
        <dbReference type="EMBL" id="AFU97789.1"/>
    </source>
</evidence>
<protein>
    <recommendedName>
        <fullName evidence="5">Pentapeptide MXKDX repeat protein</fullName>
    </recommendedName>
</protein>
<feature type="compositionally biased region" description="Polar residues" evidence="1">
    <location>
        <begin position="78"/>
        <end position="88"/>
    </location>
</feature>
<sequence>MKKQLAISLIAIAGLGLTVTAQAHDPKEHMKDAEKPDCAAMQNMDHSKMDMKDPVMQAMMKQCMQDMHKKDNPHKSLDGNTGDASDSQPKTDEHSGHQH</sequence>
<dbReference type="OrthoDB" id="6228841at2"/>
<dbReference type="STRING" id="1117647.M5M_02870"/>
<evidence type="ECO:0008006" key="5">
    <source>
        <dbReference type="Google" id="ProtNLM"/>
    </source>
</evidence>
<evidence type="ECO:0000313" key="4">
    <source>
        <dbReference type="Proteomes" id="UP000000466"/>
    </source>
</evidence>
<dbReference type="KEGG" id="saga:M5M_02870"/>
<feature type="chain" id="PRO_5003878282" description="Pentapeptide MXKDX repeat protein" evidence="2">
    <location>
        <begin position="24"/>
        <end position="99"/>
    </location>
</feature>
<dbReference type="EMBL" id="CP003746">
    <property type="protein sequence ID" value="AFU97789.1"/>
    <property type="molecule type" value="Genomic_DNA"/>
</dbReference>
<dbReference type="HOGENOM" id="CLU_179845_0_0_6"/>
<name>K4KFE2_SIMAS</name>
<dbReference type="eggNOG" id="ENOG50330JH">
    <property type="taxonomic scope" value="Bacteria"/>
</dbReference>
<keyword evidence="4" id="KW-1185">Reference proteome</keyword>
<feature type="signal peptide" evidence="2">
    <location>
        <begin position="1"/>
        <end position="23"/>
    </location>
</feature>
<proteinExistence type="predicted"/>
<feature type="region of interest" description="Disordered" evidence="1">
    <location>
        <begin position="65"/>
        <end position="99"/>
    </location>
</feature>